<dbReference type="CDD" id="cd00086">
    <property type="entry name" value="homeodomain"/>
    <property type="match status" value="1"/>
</dbReference>
<dbReference type="Gene3D" id="1.10.10.60">
    <property type="entry name" value="Homeodomain-like"/>
    <property type="match status" value="1"/>
</dbReference>
<evidence type="ECO:0000256" key="4">
    <source>
        <dbReference type="ARBA" id="ARBA00023242"/>
    </source>
</evidence>
<dbReference type="InterPro" id="IPR009057">
    <property type="entry name" value="Homeodomain-like_sf"/>
</dbReference>
<keyword evidence="2 5" id="KW-0238">DNA-binding</keyword>
<feature type="DNA-binding region" description="Homeobox" evidence="5">
    <location>
        <begin position="77"/>
        <end position="136"/>
    </location>
</feature>
<comment type="subcellular location">
    <subcellularLocation>
        <location evidence="1 5 6">Nucleus</location>
    </subcellularLocation>
</comment>
<proteinExistence type="evidence at transcript level"/>
<keyword evidence="3 5" id="KW-0371">Homeobox</keyword>
<organism evidence="9">
    <name type="scientific">Tetracapsuloides bryosalmonae</name>
    <dbReference type="NCBI Taxonomy" id="271932"/>
    <lineage>
        <taxon>Eukaryota</taxon>
        <taxon>Metazoa</taxon>
        <taxon>Cnidaria</taxon>
        <taxon>Myxozoa</taxon>
        <taxon>Malacosporea</taxon>
        <taxon>Malacovalvulida</taxon>
        <taxon>Saccosporidae</taxon>
        <taxon>Tetracapsuloides</taxon>
    </lineage>
</organism>
<dbReference type="InterPro" id="IPR001356">
    <property type="entry name" value="HD"/>
</dbReference>
<name>A0A859IQB5_9CNID</name>
<dbReference type="EMBL" id="MN056846">
    <property type="protein sequence ID" value="QKY88630.1"/>
    <property type="molecule type" value="mRNA"/>
</dbReference>
<dbReference type="GO" id="GO:0000981">
    <property type="term" value="F:DNA-binding transcription factor activity, RNA polymerase II-specific"/>
    <property type="evidence" value="ECO:0007669"/>
    <property type="project" value="InterPro"/>
</dbReference>
<reference evidence="9" key="1">
    <citation type="submission" date="2019-06" db="EMBL/GenBank/DDBJ databases">
        <title>De novo transcriptome assembly of the myxozoan parasite Tetracapsuloides bryosalmonae: A two-host sequencing approach to uncover specific expression profiles.</title>
        <authorList>
            <person name="Faber M."/>
            <person name="Yoon S."/>
            <person name="Shaw S."/>
            <person name="de Paiva Alves E."/>
            <person name="Okamura B."/>
            <person name="Hartikainen H."/>
            <person name="Secombes C.J."/>
            <person name="Holland J.W."/>
        </authorList>
    </citation>
    <scope>NUCLEOTIDE SEQUENCE</scope>
    <source>
        <tissue evidence="9">Spore sac</tissue>
    </source>
</reference>
<dbReference type="PANTHER" id="PTHR24329">
    <property type="entry name" value="HOMEOBOX PROTEIN ARISTALESS"/>
    <property type="match status" value="1"/>
</dbReference>
<evidence type="ECO:0000256" key="6">
    <source>
        <dbReference type="RuleBase" id="RU000682"/>
    </source>
</evidence>
<dbReference type="GO" id="GO:0000977">
    <property type="term" value="F:RNA polymerase II transcription regulatory region sequence-specific DNA binding"/>
    <property type="evidence" value="ECO:0007669"/>
    <property type="project" value="TreeGrafter"/>
</dbReference>
<evidence type="ECO:0000256" key="2">
    <source>
        <dbReference type="ARBA" id="ARBA00023125"/>
    </source>
</evidence>
<dbReference type="InterPro" id="IPR017970">
    <property type="entry name" value="Homeobox_CS"/>
</dbReference>
<feature type="compositionally biased region" description="Polar residues" evidence="7">
    <location>
        <begin position="60"/>
        <end position="70"/>
    </location>
</feature>
<dbReference type="InterPro" id="IPR050649">
    <property type="entry name" value="Paired_Homeobox_TFs"/>
</dbReference>
<evidence type="ECO:0000256" key="3">
    <source>
        <dbReference type="ARBA" id="ARBA00023155"/>
    </source>
</evidence>
<evidence type="ECO:0000256" key="1">
    <source>
        <dbReference type="ARBA" id="ARBA00004123"/>
    </source>
</evidence>
<dbReference type="PROSITE" id="PS00027">
    <property type="entry name" value="HOMEOBOX_1"/>
    <property type="match status" value="1"/>
</dbReference>
<feature type="domain" description="Homeobox" evidence="8">
    <location>
        <begin position="75"/>
        <end position="135"/>
    </location>
</feature>
<dbReference type="AlphaFoldDB" id="A0A859IQB5"/>
<dbReference type="Pfam" id="PF00046">
    <property type="entry name" value="Homeodomain"/>
    <property type="match status" value="1"/>
</dbReference>
<evidence type="ECO:0000256" key="5">
    <source>
        <dbReference type="PROSITE-ProRule" id="PRU00108"/>
    </source>
</evidence>
<sequence length="299" mass="34211">MSSLSNKSIIENGPKSLNSFSNEPNSEQLVFIKTSTHANKPCESSKPFNNEEEYSEKDANSNSSEQINNCAISARRNRRERTSYSREQLNIMEKIFESTKYPDVVIRKDLADSLSINESCVQIWFKNRRAKVRKSLKNCSKIERNAIDIPEHLMIQGKNLINTNNIAFNQAYGMSFKEPIIMNKTSENLNGFTNNVVPGFYFDPNYHLMATPYVYPQNPYNNQYNFLFHSKPDSPINSYIPDKYSSNIPMNLSCANDTSNGCNLKSRPGGINDVVTNNCNIFNRSPVIPTQFNQHFMHQ</sequence>
<dbReference type="SUPFAM" id="SSF46689">
    <property type="entry name" value="Homeodomain-like"/>
    <property type="match status" value="1"/>
</dbReference>
<dbReference type="SMART" id="SM00389">
    <property type="entry name" value="HOX"/>
    <property type="match status" value="1"/>
</dbReference>
<evidence type="ECO:0000256" key="7">
    <source>
        <dbReference type="SAM" id="MobiDB-lite"/>
    </source>
</evidence>
<feature type="region of interest" description="Disordered" evidence="7">
    <location>
        <begin position="1"/>
        <end position="70"/>
    </location>
</feature>
<dbReference type="PANTHER" id="PTHR24329:SF543">
    <property type="entry name" value="FI01017P-RELATED"/>
    <property type="match status" value="1"/>
</dbReference>
<keyword evidence="4 5" id="KW-0539">Nucleus</keyword>
<feature type="compositionally biased region" description="Polar residues" evidence="7">
    <location>
        <begin position="1"/>
        <end position="38"/>
    </location>
</feature>
<protein>
    <submittedName>
        <fullName evidence="9">Homeobox protein HBX4-like</fullName>
    </submittedName>
</protein>
<evidence type="ECO:0000313" key="9">
    <source>
        <dbReference type="EMBL" id="QKY88630.1"/>
    </source>
</evidence>
<dbReference type="GO" id="GO:0005634">
    <property type="term" value="C:nucleus"/>
    <property type="evidence" value="ECO:0007669"/>
    <property type="project" value="UniProtKB-SubCell"/>
</dbReference>
<dbReference type="PROSITE" id="PS50071">
    <property type="entry name" value="HOMEOBOX_2"/>
    <property type="match status" value="1"/>
</dbReference>
<accession>A0A859IQB5</accession>
<evidence type="ECO:0000259" key="8">
    <source>
        <dbReference type="PROSITE" id="PS50071"/>
    </source>
</evidence>